<reference evidence="3" key="1">
    <citation type="submission" date="2022-01" db="EMBL/GenBank/DDBJ databases">
        <title>Novel bile acid biosynthetic pathways are enriched in the microbiome of centenarians.</title>
        <authorList>
            <person name="Sato Y."/>
            <person name="Atarashi K."/>
            <person name="Plichta R.D."/>
            <person name="Arai Y."/>
            <person name="Sasajima S."/>
            <person name="Kearney M.S."/>
            <person name="Suda W."/>
            <person name="Takeshita K."/>
            <person name="Sasaki T."/>
            <person name="Okamoto S."/>
            <person name="Skelly N.A."/>
            <person name="Okamura Y."/>
            <person name="Vlamakis H."/>
            <person name="Li Y."/>
            <person name="Tanoue T."/>
            <person name="Takei H."/>
            <person name="Nittono H."/>
            <person name="Narushima S."/>
            <person name="Irie J."/>
            <person name="Itoh H."/>
            <person name="Moriya K."/>
            <person name="Sugiura Y."/>
            <person name="Suematsu M."/>
            <person name="Moritoki N."/>
            <person name="Shibata S."/>
            <person name="Littman R.D."/>
            <person name="Fischbach A.M."/>
            <person name="Uwamino Y."/>
            <person name="Inoue T."/>
            <person name="Honda A."/>
            <person name="Hattori M."/>
            <person name="Murai T."/>
            <person name="Xavier J.R."/>
            <person name="Hirose N."/>
            <person name="Honda K."/>
        </authorList>
    </citation>
    <scope>NUCLEOTIDE SEQUENCE</scope>
    <source>
        <strain evidence="3">CE91-St55</strain>
    </source>
</reference>
<dbReference type="PANTHER" id="PTHR43155:SF2">
    <property type="entry name" value="CYCLIC DI-GMP PHOSPHODIESTERASE PA4108"/>
    <property type="match status" value="1"/>
</dbReference>
<evidence type="ECO:0000259" key="1">
    <source>
        <dbReference type="PROSITE" id="PS51831"/>
    </source>
</evidence>
<name>A0AA37NK75_9FIRM</name>
<dbReference type="CDD" id="cd00077">
    <property type="entry name" value="HDc"/>
    <property type="match status" value="2"/>
</dbReference>
<dbReference type="Gene3D" id="1.10.3210.10">
    <property type="entry name" value="Hypothetical protein af1432"/>
    <property type="match status" value="2"/>
</dbReference>
<dbReference type="AlphaFoldDB" id="A0AA37NK75"/>
<dbReference type="Proteomes" id="UP001055091">
    <property type="component" value="Unassembled WGS sequence"/>
</dbReference>
<gene>
    <name evidence="3" type="ORF">CE91St55_29930</name>
</gene>
<dbReference type="PROSITE" id="PS51832">
    <property type="entry name" value="HD_GYP"/>
    <property type="match status" value="1"/>
</dbReference>
<dbReference type="EMBL" id="BQNJ01000001">
    <property type="protein sequence ID" value="GKH01012.1"/>
    <property type="molecule type" value="Genomic_DNA"/>
</dbReference>
<dbReference type="PANTHER" id="PTHR43155">
    <property type="entry name" value="CYCLIC DI-GMP PHOSPHODIESTERASE PA4108-RELATED"/>
    <property type="match status" value="1"/>
</dbReference>
<proteinExistence type="predicted"/>
<accession>A0AA37NK75</accession>
<dbReference type="InterPro" id="IPR003607">
    <property type="entry name" value="HD/PDEase_dom"/>
</dbReference>
<sequence length="431" mass="48745">MQYTDPIDNRGILEIIRRSCSYVDARLMNHGYRVAYIVSEMLKPYFHDDARKIRDVCFLALLHDIGAYKTDEISKMLQFDTDDVLAHSVYGYLFIKYFSPLKKLAGAILLHHAAWQVLENLEAFPEEIRLLAQVLHAADRIDVAMEVQHLTWEETLALLKKDSGTNFAPVITDLAAACDFHTPFEGNNDAEAVFFQMLSEIPLTQDEITDYLKMLIFTIDFRSRHTVTHTITTTTISSELAKRMGLSEKECNQVVCGSMLHDLGKIGIPVEILEYPGKLSPQAMNIMRTHVDITEKIFGDVIEETVKCLALRHHEKLDGSGYPRGLTAADLSTGERIVAIADIISALSGTRSYKTAFSKDRICSIITEMKDDGLIDADIVELMISDYDEIMEATRIQCQPILDIYVRIQQDFDRISRAMTMDDIAGMKAVF</sequence>
<dbReference type="RefSeq" id="WP_118042935.1">
    <property type="nucleotide sequence ID" value="NZ_BQNJ01000001.1"/>
</dbReference>
<dbReference type="PROSITE" id="PS51831">
    <property type="entry name" value="HD"/>
    <property type="match status" value="1"/>
</dbReference>
<evidence type="ECO:0000259" key="2">
    <source>
        <dbReference type="PROSITE" id="PS51832"/>
    </source>
</evidence>
<feature type="domain" description="HD" evidence="1">
    <location>
        <begin position="27"/>
        <end position="144"/>
    </location>
</feature>
<feature type="domain" description="HD-GYP" evidence="2">
    <location>
        <begin position="204"/>
        <end position="399"/>
    </location>
</feature>
<dbReference type="SUPFAM" id="SSF109604">
    <property type="entry name" value="HD-domain/PDEase-like"/>
    <property type="match status" value="2"/>
</dbReference>
<dbReference type="InterPro" id="IPR037522">
    <property type="entry name" value="HD_GYP_dom"/>
</dbReference>
<dbReference type="Pfam" id="PF01966">
    <property type="entry name" value="HD"/>
    <property type="match status" value="1"/>
</dbReference>
<protein>
    <submittedName>
        <fullName evidence="3">HD family phosphohydrolase</fullName>
    </submittedName>
</protein>
<comment type="caution">
    <text evidence="3">The sequence shown here is derived from an EMBL/GenBank/DDBJ whole genome shotgun (WGS) entry which is preliminary data.</text>
</comment>
<organism evidence="3 4">
    <name type="scientific">Hungatella hathewayi</name>
    <dbReference type="NCBI Taxonomy" id="154046"/>
    <lineage>
        <taxon>Bacteria</taxon>
        <taxon>Bacillati</taxon>
        <taxon>Bacillota</taxon>
        <taxon>Clostridia</taxon>
        <taxon>Lachnospirales</taxon>
        <taxon>Lachnospiraceae</taxon>
        <taxon>Hungatella</taxon>
    </lineage>
</organism>
<dbReference type="SMART" id="SM00471">
    <property type="entry name" value="HDc"/>
    <property type="match status" value="2"/>
</dbReference>
<evidence type="ECO:0000313" key="3">
    <source>
        <dbReference type="EMBL" id="GKH01012.1"/>
    </source>
</evidence>
<dbReference type="InterPro" id="IPR006674">
    <property type="entry name" value="HD_domain"/>
</dbReference>
<evidence type="ECO:0000313" key="4">
    <source>
        <dbReference type="Proteomes" id="UP001055091"/>
    </source>
</evidence>
<dbReference type="Pfam" id="PF13487">
    <property type="entry name" value="HD_5"/>
    <property type="match status" value="1"/>
</dbReference>